<dbReference type="Gene3D" id="3.40.980.10">
    <property type="entry name" value="MoaB/Mog-like domain"/>
    <property type="match status" value="1"/>
</dbReference>
<comment type="caution">
    <text evidence="4">The sequence shown here is derived from an EMBL/GenBank/DDBJ whole genome shotgun (WGS) entry which is preliminary data.</text>
</comment>
<dbReference type="Pfam" id="PF00994">
    <property type="entry name" value="MoCF_biosynth"/>
    <property type="match status" value="1"/>
</dbReference>
<feature type="domain" description="MoaB/Mog" evidence="3">
    <location>
        <begin position="171"/>
        <end position="303"/>
    </location>
</feature>
<dbReference type="CDD" id="cd03522">
    <property type="entry name" value="MoeA_like"/>
    <property type="match status" value="1"/>
</dbReference>
<dbReference type="GO" id="GO:0061602">
    <property type="term" value="F:molybdenum cofactor cytidylyltransferase activity"/>
    <property type="evidence" value="ECO:0007669"/>
    <property type="project" value="UniProtKB-EC"/>
</dbReference>
<feature type="region of interest" description="Disordered" evidence="2">
    <location>
        <begin position="535"/>
        <end position="557"/>
    </location>
</feature>
<dbReference type="SUPFAM" id="SSF53218">
    <property type="entry name" value="Molybdenum cofactor biosynthesis proteins"/>
    <property type="match status" value="1"/>
</dbReference>
<accession>A0ABT3HGM5</accession>
<dbReference type="InterPro" id="IPR025877">
    <property type="entry name" value="MobA-like_NTP_Trfase"/>
</dbReference>
<organism evidence="4 5">
    <name type="scientific">Rhodobium gokarnense</name>
    <dbReference type="NCBI Taxonomy" id="364296"/>
    <lineage>
        <taxon>Bacteria</taxon>
        <taxon>Pseudomonadati</taxon>
        <taxon>Pseudomonadota</taxon>
        <taxon>Alphaproteobacteria</taxon>
        <taxon>Hyphomicrobiales</taxon>
        <taxon>Rhodobiaceae</taxon>
        <taxon>Rhodobium</taxon>
    </lineage>
</organism>
<dbReference type="SMART" id="SM00852">
    <property type="entry name" value="MoCF_biosynth"/>
    <property type="match status" value="1"/>
</dbReference>
<protein>
    <submittedName>
        <fullName evidence="4">Molybdenum cofactor cytidylyltransferase</fullName>
        <ecNumber evidence="4">2.7.7.76</ecNumber>
    </submittedName>
</protein>
<dbReference type="SUPFAM" id="SSF53448">
    <property type="entry name" value="Nucleotide-diphospho-sugar transferases"/>
    <property type="match status" value="1"/>
</dbReference>
<feature type="compositionally biased region" description="Basic and acidic residues" evidence="2">
    <location>
        <begin position="547"/>
        <end position="557"/>
    </location>
</feature>
<evidence type="ECO:0000256" key="2">
    <source>
        <dbReference type="SAM" id="MobiDB-lite"/>
    </source>
</evidence>
<dbReference type="CDD" id="cd04182">
    <property type="entry name" value="GT_2_like_f"/>
    <property type="match status" value="1"/>
</dbReference>
<dbReference type="Gene3D" id="3.90.550.10">
    <property type="entry name" value="Spore Coat Polysaccharide Biosynthesis Protein SpsA, Chain A"/>
    <property type="match status" value="1"/>
</dbReference>
<dbReference type="EC" id="2.7.7.76" evidence="4"/>
<evidence type="ECO:0000256" key="1">
    <source>
        <dbReference type="ARBA" id="ARBA00022842"/>
    </source>
</evidence>
<dbReference type="InterPro" id="IPR012184">
    <property type="entry name" value="Bifunc_Mopterin-bd"/>
</dbReference>
<dbReference type="InterPro" id="IPR029044">
    <property type="entry name" value="Nucleotide-diphossugar_trans"/>
</dbReference>
<sequence length="557" mass="57080">MKFGPVPLGEAAGAILAHSVTLEGGKIAKGTVLGVAEIARLGAAGHDTVIVARLEDGDIGEDDAAEALGRALTGHGVTAEPAFTGRANLFAEAAGVFAVDRATIDDLNRLDPGLTLATLDAFSPVEARRMVATVKIIPYAVPKAALDAALALVAARGPVLSLHPYRVRKVAVVSTLLPGLKEKVVDKTLRVLTDRLAPAGAEIVAEERVAHDAGAVAAAIARLAPEAELLVLFGASAVADRHDVLPAAIEQAGGSIDHFGMPVDPGNLLLVGRLGAVPVLGAPGCARSPRENGFDWVLARLLAGLEVTPDDITGMGVGGLLMEIVSRPQPREGPIAGPGDKAPEVVALILAAGRASRMGGPNKLLATVDGTPLVAHAAKAASDSRAASVIAVTGHRADEIDAILKESDIRIIHNPDYAKGLSSSLAAGIKALPETADAVLVLLADMPRVTAETLDRLIAAFDPEAGAHIVVPTSGGKRGNPVLWSRRYFEALSSISGDVGARHLIGENPDAVVEVEIGAEVALDLDTPEALAAIGGRLPEEDAPVNDNDKQRTGKGD</sequence>
<evidence type="ECO:0000313" key="5">
    <source>
        <dbReference type="Proteomes" id="UP001209755"/>
    </source>
</evidence>
<gene>
    <name evidence="4" type="ORF">M2319_003921</name>
</gene>
<keyword evidence="4" id="KW-0808">Transferase</keyword>
<dbReference type="PIRSF" id="PIRSF036626">
    <property type="entry name" value="MPTBd_MobAlike"/>
    <property type="match status" value="1"/>
</dbReference>
<keyword evidence="1" id="KW-0460">Magnesium</keyword>
<dbReference type="Proteomes" id="UP001209755">
    <property type="component" value="Unassembled WGS sequence"/>
</dbReference>
<keyword evidence="5" id="KW-1185">Reference proteome</keyword>
<dbReference type="RefSeq" id="WP_264603141.1">
    <property type="nucleotide sequence ID" value="NZ_JAOQNS010000013.1"/>
</dbReference>
<dbReference type="EMBL" id="JAOQNS010000013">
    <property type="protein sequence ID" value="MCW2309565.1"/>
    <property type="molecule type" value="Genomic_DNA"/>
</dbReference>
<dbReference type="Pfam" id="PF12804">
    <property type="entry name" value="NTP_transf_3"/>
    <property type="match status" value="1"/>
</dbReference>
<dbReference type="PANTHER" id="PTHR43777:SF1">
    <property type="entry name" value="MOLYBDENUM COFACTOR CYTIDYLYLTRANSFERASE"/>
    <property type="match status" value="1"/>
</dbReference>
<name>A0ABT3HGM5_9HYPH</name>
<keyword evidence="4" id="KW-0548">Nucleotidyltransferase</keyword>
<evidence type="ECO:0000313" key="4">
    <source>
        <dbReference type="EMBL" id="MCW2309565.1"/>
    </source>
</evidence>
<proteinExistence type="predicted"/>
<reference evidence="5" key="1">
    <citation type="submission" date="2023-07" db="EMBL/GenBank/DDBJ databases">
        <title>Genome sequencing of Purple Non-Sulfur Bacteria from various extreme environments.</title>
        <authorList>
            <person name="Mayer M."/>
        </authorList>
    </citation>
    <scope>NUCLEOTIDE SEQUENCE [LARGE SCALE GENOMIC DNA]</scope>
    <source>
        <strain evidence="5">DSM 17935</strain>
    </source>
</reference>
<dbReference type="PANTHER" id="PTHR43777">
    <property type="entry name" value="MOLYBDENUM COFACTOR CYTIDYLYLTRANSFERASE"/>
    <property type="match status" value="1"/>
</dbReference>
<dbReference type="InterPro" id="IPR001453">
    <property type="entry name" value="MoaB/Mog_dom"/>
</dbReference>
<dbReference type="InterPro" id="IPR036425">
    <property type="entry name" value="MoaB/Mog-like_dom_sf"/>
</dbReference>
<evidence type="ECO:0000259" key="3">
    <source>
        <dbReference type="SMART" id="SM00852"/>
    </source>
</evidence>